<dbReference type="PANTHER" id="PTHR43081:SF11">
    <property type="entry name" value="BLR2264 PROTEIN"/>
    <property type="match status" value="1"/>
</dbReference>
<accession>A0A8J7S4B0</accession>
<sequence length="463" mass="50722">MTADLDMSDRPTDIATENADNAPQDVSLDIPHDRRMPALPWTTGASPSLTLLPTDDTGPLGHCIAALSGTGWSMTPVVDWLFGPGSRVTTLPDLLRGLGEVLIAAGAPVLRLRLGIWAIHPQQEANAYTWMRGQAEATTLNVGYGIFQTPDYLGSPTEMMHRSGSIVRYRLDRLDPVHDHDVLFNLREMGGTDYIGIPMPTFTGRQDSFFVVTDRTEGFTDTDIAKFRMLARMLLPVVESLAQHQLSVNVLNTYLGERTGQRVLAGKIRRGDGERIKAALWYSDLRDFTAMSETVEETAMLDLMNAYFAHVFESVTVYGGEVLRFIGDAMLIVFPTGDGQDPGKACDNALNAASDAIYRLPALNARLRRQGLPAIAFGIGLHEGSVLYGNVGADARLDFTVMGPAVNRTSRIETLTKRLGTPVLMSKDFADLVSDRFPRTDFGAHPVAGIADPIQVFKPHFWS</sequence>
<dbReference type="InterPro" id="IPR050697">
    <property type="entry name" value="Adenylyl/Guanylyl_Cyclase_3/4"/>
</dbReference>
<protein>
    <submittedName>
        <fullName evidence="3">Adenylate/guanylate cyclase domain-containing protein</fullName>
    </submittedName>
</protein>
<proteinExistence type="predicted"/>
<dbReference type="SMART" id="SM00044">
    <property type="entry name" value="CYCc"/>
    <property type="match status" value="1"/>
</dbReference>
<dbReference type="Gene3D" id="3.30.70.1230">
    <property type="entry name" value="Nucleotide cyclase"/>
    <property type="match status" value="1"/>
</dbReference>
<name>A0A8J7S4B0_9PROT</name>
<dbReference type="Proteomes" id="UP000672602">
    <property type="component" value="Unassembled WGS sequence"/>
</dbReference>
<evidence type="ECO:0000313" key="4">
    <source>
        <dbReference type="Proteomes" id="UP000672602"/>
    </source>
</evidence>
<dbReference type="InterPro" id="IPR029787">
    <property type="entry name" value="Nucleotide_cyclase"/>
</dbReference>
<dbReference type="GO" id="GO:0035556">
    <property type="term" value="P:intracellular signal transduction"/>
    <property type="evidence" value="ECO:0007669"/>
    <property type="project" value="InterPro"/>
</dbReference>
<evidence type="ECO:0000313" key="3">
    <source>
        <dbReference type="EMBL" id="MBP5855397.1"/>
    </source>
</evidence>
<feature type="domain" description="Guanylate cyclase" evidence="2">
    <location>
        <begin position="279"/>
        <end position="413"/>
    </location>
</feature>
<dbReference type="SUPFAM" id="SSF55073">
    <property type="entry name" value="Nucleotide cyclase"/>
    <property type="match status" value="1"/>
</dbReference>
<dbReference type="PANTHER" id="PTHR43081">
    <property type="entry name" value="ADENYLATE CYCLASE, TERMINAL-DIFFERENTIATION SPECIFIC-RELATED"/>
    <property type="match status" value="1"/>
</dbReference>
<dbReference type="GO" id="GO:0004016">
    <property type="term" value="F:adenylate cyclase activity"/>
    <property type="evidence" value="ECO:0007669"/>
    <property type="project" value="UniProtKB-ARBA"/>
</dbReference>
<organism evidence="3 4">
    <name type="scientific">Marivibrio halodurans</name>
    <dbReference type="NCBI Taxonomy" id="2039722"/>
    <lineage>
        <taxon>Bacteria</taxon>
        <taxon>Pseudomonadati</taxon>
        <taxon>Pseudomonadota</taxon>
        <taxon>Alphaproteobacteria</taxon>
        <taxon>Rhodospirillales</taxon>
        <taxon>Rhodospirillaceae</taxon>
        <taxon>Marivibrio</taxon>
    </lineage>
</organism>
<evidence type="ECO:0000256" key="1">
    <source>
        <dbReference type="SAM" id="MobiDB-lite"/>
    </source>
</evidence>
<evidence type="ECO:0000259" key="2">
    <source>
        <dbReference type="PROSITE" id="PS50125"/>
    </source>
</evidence>
<reference evidence="3" key="1">
    <citation type="submission" date="2021-04" db="EMBL/GenBank/DDBJ databases">
        <authorList>
            <person name="Zhang D.-C."/>
        </authorList>
    </citation>
    <scope>NUCLEOTIDE SEQUENCE</scope>
    <source>
        <strain evidence="3">CGMCC 1.15697</strain>
    </source>
</reference>
<dbReference type="EMBL" id="JAGMWN010000001">
    <property type="protein sequence ID" value="MBP5855397.1"/>
    <property type="molecule type" value="Genomic_DNA"/>
</dbReference>
<dbReference type="CDD" id="cd07302">
    <property type="entry name" value="CHD"/>
    <property type="match status" value="1"/>
</dbReference>
<dbReference type="Pfam" id="PF00211">
    <property type="entry name" value="Guanylate_cyc"/>
    <property type="match status" value="1"/>
</dbReference>
<comment type="caution">
    <text evidence="3">The sequence shown here is derived from an EMBL/GenBank/DDBJ whole genome shotgun (WGS) entry which is preliminary data.</text>
</comment>
<dbReference type="RefSeq" id="WP_210679992.1">
    <property type="nucleotide sequence ID" value="NZ_JAGMWN010000001.1"/>
</dbReference>
<dbReference type="PROSITE" id="PS50125">
    <property type="entry name" value="GUANYLATE_CYCLASE_2"/>
    <property type="match status" value="1"/>
</dbReference>
<feature type="region of interest" description="Disordered" evidence="1">
    <location>
        <begin position="1"/>
        <end position="25"/>
    </location>
</feature>
<gene>
    <name evidence="3" type="ORF">KAJ83_00115</name>
</gene>
<dbReference type="AlphaFoldDB" id="A0A8J7S4B0"/>
<dbReference type="GO" id="GO:0006171">
    <property type="term" value="P:cAMP biosynthetic process"/>
    <property type="evidence" value="ECO:0007669"/>
    <property type="project" value="TreeGrafter"/>
</dbReference>
<dbReference type="InterPro" id="IPR001054">
    <property type="entry name" value="A/G_cyclase"/>
</dbReference>
<keyword evidence="4" id="KW-1185">Reference proteome</keyword>